<proteinExistence type="predicted"/>
<dbReference type="EMBL" id="CP157484">
    <property type="protein sequence ID" value="XBO41316.1"/>
    <property type="molecule type" value="Genomic_DNA"/>
</dbReference>
<dbReference type="PROSITE" id="PS00330">
    <property type="entry name" value="HEMOLYSIN_CALCIUM"/>
    <property type="match status" value="2"/>
</dbReference>
<keyword evidence="2" id="KW-0964">Secreted</keyword>
<reference evidence="4" key="1">
    <citation type="submission" date="2024-05" db="EMBL/GenBank/DDBJ databases">
        <authorList>
            <person name="Kim S."/>
            <person name="Heo J."/>
            <person name="Choi H."/>
            <person name="Choi Y."/>
            <person name="Kwon S.-W."/>
            <person name="Kim Y."/>
        </authorList>
    </citation>
    <scope>NUCLEOTIDE SEQUENCE</scope>
    <source>
        <strain evidence="4">KACC 23698</strain>
    </source>
</reference>
<dbReference type="Pfam" id="PF00353">
    <property type="entry name" value="HemolysinCabind"/>
    <property type="match status" value="1"/>
</dbReference>
<dbReference type="GO" id="GO:0005576">
    <property type="term" value="C:extracellular region"/>
    <property type="evidence" value="ECO:0007669"/>
    <property type="project" value="UniProtKB-SubCell"/>
</dbReference>
<gene>
    <name evidence="4" type="ORF">ABEG18_11335</name>
</gene>
<sequence>MALLTGFNVTLPEVELMVQASLAAFTDGSVPAGWSVVSPQNLVPARYWDGNYFSNDGASAIVLKQGNSWIISFRGTDSSADVAKYPELVAQTYLDNFKPLLVAVATNAAPSDQIYVTGASLGGAATNELADKAFTDYAGRYASAKFVAFASPEISNNAGILNVGFENDPIYKVIEQYRDQPSSMDNLVLAKDQYLQGNYNGQNPLDYYAHTAGQSADAIARLESSHFLNQMSPDATIVFDASAQTVTDVTPGREAATVFYIGQNGDDVIAGRNGTDYIDGLGGNDTIVGGAGADWLAGGAGNDQVQGGAGRDTAVFSAFRTQATVSGSATEHTVVTPTEGTDALSSIEAIQFQDGRLAYDVTDPAAVVLRAYDAAFNRAPDPTGLAYWTAQLDAGASVSSVAAAFAGSAEFQAKYGALDNQQFVSAIYQNVLDRAGDPTGVSYWTQQLDSGAATRGQVLAGFSESPEHVEQSRAQIEAGYWEQDPVVASVARLYDAAFNHRPDPTGLTFWDNAAMGQSLNAVAAGFVASSEFSATYGSLSNQQFVQQIYQNVVDRPGDSAGVSYWTSALDHGTSRADVLLGFSESPEHRALTSSWIDQGILFA</sequence>
<protein>
    <submittedName>
        <fullName evidence="4">DUF4214 domain-containing protein</fullName>
    </submittedName>
</protein>
<dbReference type="InterPro" id="IPR018511">
    <property type="entry name" value="Hemolysin-typ_Ca-bd_CS"/>
</dbReference>
<evidence type="ECO:0000256" key="1">
    <source>
        <dbReference type="ARBA" id="ARBA00004613"/>
    </source>
</evidence>
<name>A0AAU7JM92_9HYPH</name>
<dbReference type="InterPro" id="IPR050557">
    <property type="entry name" value="RTX_toxin/Mannuronan_C5-epim"/>
</dbReference>
<organism evidence="4">
    <name type="scientific">Alsobacter sp. KACC 23698</name>
    <dbReference type="NCBI Taxonomy" id="3149229"/>
    <lineage>
        <taxon>Bacteria</taxon>
        <taxon>Pseudomonadati</taxon>
        <taxon>Pseudomonadota</taxon>
        <taxon>Alphaproteobacteria</taxon>
        <taxon>Hyphomicrobiales</taxon>
        <taxon>Alsobacteraceae</taxon>
        <taxon>Alsobacter</taxon>
    </lineage>
</organism>
<dbReference type="AlphaFoldDB" id="A0AAU7JM92"/>
<feature type="domain" description="DUF4214" evidence="3">
    <location>
        <begin position="523"/>
        <end position="590"/>
    </location>
</feature>
<dbReference type="InterPro" id="IPR011049">
    <property type="entry name" value="Serralysin-like_metalloprot_C"/>
</dbReference>
<dbReference type="Gene3D" id="2.150.10.10">
    <property type="entry name" value="Serralysin-like metalloprotease, C-terminal"/>
    <property type="match status" value="1"/>
</dbReference>
<dbReference type="SUPFAM" id="SSF51120">
    <property type="entry name" value="beta-Roll"/>
    <property type="match status" value="1"/>
</dbReference>
<evidence type="ECO:0000259" key="3">
    <source>
        <dbReference type="Pfam" id="PF13946"/>
    </source>
</evidence>
<evidence type="ECO:0000313" key="4">
    <source>
        <dbReference type="EMBL" id="XBO41316.1"/>
    </source>
</evidence>
<accession>A0AAU7JM92</accession>
<comment type="subcellular location">
    <subcellularLocation>
        <location evidence="1">Secreted</location>
    </subcellularLocation>
</comment>
<dbReference type="InterPro" id="IPR025282">
    <property type="entry name" value="DUF4214"/>
</dbReference>
<dbReference type="Pfam" id="PF13946">
    <property type="entry name" value="DUF4214"/>
    <property type="match status" value="2"/>
</dbReference>
<dbReference type="PANTHER" id="PTHR38340:SF1">
    <property type="entry name" value="S-LAYER PROTEIN"/>
    <property type="match status" value="1"/>
</dbReference>
<evidence type="ECO:0000256" key="2">
    <source>
        <dbReference type="ARBA" id="ARBA00022525"/>
    </source>
</evidence>
<dbReference type="RefSeq" id="WP_406858167.1">
    <property type="nucleotide sequence ID" value="NZ_CP157484.1"/>
</dbReference>
<dbReference type="GO" id="GO:0005509">
    <property type="term" value="F:calcium ion binding"/>
    <property type="evidence" value="ECO:0007669"/>
    <property type="project" value="InterPro"/>
</dbReference>
<dbReference type="Gene3D" id="1.10.3130.20">
    <property type="entry name" value="Phycobilisome linker domain"/>
    <property type="match status" value="2"/>
</dbReference>
<dbReference type="PANTHER" id="PTHR38340">
    <property type="entry name" value="S-LAYER PROTEIN"/>
    <property type="match status" value="1"/>
</dbReference>
<dbReference type="SUPFAM" id="SSF53474">
    <property type="entry name" value="alpha/beta-Hydrolases"/>
    <property type="match status" value="1"/>
</dbReference>
<dbReference type="Gene3D" id="3.40.50.1820">
    <property type="entry name" value="alpha/beta hydrolase"/>
    <property type="match status" value="1"/>
</dbReference>
<dbReference type="InterPro" id="IPR029058">
    <property type="entry name" value="AB_hydrolase_fold"/>
</dbReference>
<dbReference type="InterPro" id="IPR001343">
    <property type="entry name" value="Hemolysn_Ca-bd"/>
</dbReference>
<dbReference type="PRINTS" id="PR00313">
    <property type="entry name" value="CABNDNGRPT"/>
</dbReference>
<feature type="domain" description="DUF4214" evidence="3">
    <location>
        <begin position="402"/>
        <end position="470"/>
    </location>
</feature>
<dbReference type="InterPro" id="IPR038255">
    <property type="entry name" value="PBS_linker_sf"/>
</dbReference>